<dbReference type="PANTHER" id="PTHR43304">
    <property type="entry name" value="PHYTOCHROME-LIKE PROTEIN CPH1"/>
    <property type="match status" value="1"/>
</dbReference>
<evidence type="ECO:0000256" key="4">
    <source>
        <dbReference type="ARBA" id="ARBA00022679"/>
    </source>
</evidence>
<dbReference type="Gene3D" id="2.10.70.100">
    <property type="match status" value="1"/>
</dbReference>
<dbReference type="SMART" id="SM00065">
    <property type="entry name" value="GAF"/>
    <property type="match status" value="1"/>
</dbReference>
<dbReference type="GO" id="GO:0004673">
    <property type="term" value="F:protein histidine kinase activity"/>
    <property type="evidence" value="ECO:0007669"/>
    <property type="project" value="UniProtKB-EC"/>
</dbReference>
<dbReference type="SUPFAM" id="SSF55785">
    <property type="entry name" value="PYP-like sensor domain (PAS domain)"/>
    <property type="match status" value="5"/>
</dbReference>
<dbReference type="EC" id="2.7.13.3" evidence="2"/>
<dbReference type="NCBIfam" id="TIGR00229">
    <property type="entry name" value="sensory_box"/>
    <property type="match status" value="5"/>
</dbReference>
<dbReference type="Gene3D" id="3.30.450.40">
    <property type="match status" value="1"/>
</dbReference>
<dbReference type="Gene3D" id="3.30.565.10">
    <property type="entry name" value="Histidine kinase-like ATPase, C-terminal domain"/>
    <property type="match status" value="1"/>
</dbReference>
<dbReference type="InterPro" id="IPR005467">
    <property type="entry name" value="His_kinase_dom"/>
</dbReference>
<sequence>MIRPDPLFNNRQISLLYVDDEEDLLSLGKAFLERTGEFRVDILNSALQAINSSKIPTYDAIISDFQMPEMDGIQFLKAVREKFGDVPFILFTGRGREEVVIEAINNGADFYLQKGGDPKSLFAELSHKVIQAVRSKTIESSLRESNKRLLDFINFLPDATFAINRSGEVIAWNRAIEEMTGVSSQEMLGKGNYEYSIPFYGYRRPILIDLIEEPDEKISEFYTKGSRIGESVIGESNLPHPKGTSIYVLAKACRFFNEEGENIGAIESIRDITEFKKSELKIRESEERFRTMADRSFDVTLILNAEMKPTYISPAVESVIGYKPEELLGKSYSDVLDTVFSPCREDFLSTIQKIMKGEIIEDTEFQICRKDGSLLYVNHYAVPIIKDGVFSGAQASLRVVASRKAIEKALKETEGKFRALIDQSLDGIIIIDFSGNVLFVNPRIGEIIGHPDIEALVGTSNVLSFILPEFHDQVIYDFNQVKNGTDSYLVNYQVKTCDNRTIWIDCAGKKITYGGIPSMLVSIHDVTDRKEAIDALHESDLTLRNIFKDSPIAITLVSATDGKFIQINDAFLKNTGYSREMIIGKNAEEIGIFPDILRYREMVTSYKNNTQVSGFEIPCKIASGEERTCLFSSSLIVVKGNPYILTFIEDITEQKQAEFFHQAIIKSYGIVDEHKSLNAIIETLSAYLKADGVLIGEVLPDNETVRIISSILDGENITDTYYNIKGTPCEHVIKNGFSLYPDNISNLFPDAKNLSDLQIQGYIGAPLPNSEGKVIGILCILFRHPFQVSETFQEILEIIAVRLAVDIERIHIEQTLRKNQAVLSEAMNLAKLAKWEYDVDTGLFLFNENFYQLYGTTSEREGGNLMSAEKYAKDFLHPADLSLVSQEIYKAIEAKDPGYTSHLEHRIIRRDGEVRYISVRIAIIKDKSGRTIKTHGVNQDITERRKSEEAIRKANNQLNLLSSITRHDILNKITGIRGYLAVMEMENSDQKLNEYLHRTRTATDVIQSHIEFTRVYQKIGSHEPQWIDLQSVMPSAHLPESISMILDIRHVILYADPLLERVFFNLLDNSIRHGKHTTTIHVSGFKADSGFTVLWEDDGIGIEDTEKEKIFERGYGQNTGLGMFLVREILSLTDITIKETGVFQKGARFEITVPKGSYQIVNSDGNRINS</sequence>
<dbReference type="InterPro" id="IPR013767">
    <property type="entry name" value="PAS_fold"/>
</dbReference>
<dbReference type="AlphaFoldDB" id="A0A2V2N8B0"/>
<dbReference type="InterPro" id="IPR001789">
    <property type="entry name" value="Sig_transdc_resp-reg_receiver"/>
</dbReference>
<dbReference type="InterPro" id="IPR052162">
    <property type="entry name" value="Sensor_kinase/Photoreceptor"/>
</dbReference>
<dbReference type="PROSITE" id="PS50110">
    <property type="entry name" value="RESPONSE_REGULATORY"/>
    <property type="match status" value="1"/>
</dbReference>
<keyword evidence="4" id="KW-0808">Transferase</keyword>
<evidence type="ECO:0000256" key="2">
    <source>
        <dbReference type="ARBA" id="ARBA00012438"/>
    </source>
</evidence>
<dbReference type="InterPro" id="IPR029016">
    <property type="entry name" value="GAF-like_dom_sf"/>
</dbReference>
<keyword evidence="12" id="KW-1185">Reference proteome</keyword>
<dbReference type="InterPro" id="IPR003018">
    <property type="entry name" value="GAF"/>
</dbReference>
<dbReference type="Pfam" id="PF13426">
    <property type="entry name" value="PAS_9"/>
    <property type="match status" value="2"/>
</dbReference>
<dbReference type="SUPFAM" id="SSF52172">
    <property type="entry name" value="CheY-like"/>
    <property type="match status" value="1"/>
</dbReference>
<dbReference type="GO" id="GO:0006355">
    <property type="term" value="P:regulation of DNA-templated transcription"/>
    <property type="evidence" value="ECO:0007669"/>
    <property type="project" value="InterPro"/>
</dbReference>
<feature type="domain" description="PAS" evidence="9">
    <location>
        <begin position="145"/>
        <end position="190"/>
    </location>
</feature>
<evidence type="ECO:0000256" key="3">
    <source>
        <dbReference type="ARBA" id="ARBA00022553"/>
    </source>
</evidence>
<dbReference type="SMART" id="SM00091">
    <property type="entry name" value="PAS"/>
    <property type="match status" value="5"/>
</dbReference>
<feature type="domain" description="PAC" evidence="10">
    <location>
        <begin position="901"/>
        <end position="953"/>
    </location>
</feature>
<dbReference type="InterPro" id="IPR036890">
    <property type="entry name" value="HATPase_C_sf"/>
</dbReference>
<dbReference type="PANTHER" id="PTHR43304:SF1">
    <property type="entry name" value="PAC DOMAIN-CONTAINING PROTEIN"/>
    <property type="match status" value="1"/>
</dbReference>
<evidence type="ECO:0000259" key="7">
    <source>
        <dbReference type="PROSITE" id="PS50109"/>
    </source>
</evidence>
<evidence type="ECO:0000256" key="5">
    <source>
        <dbReference type="ARBA" id="ARBA00022777"/>
    </source>
</evidence>
<evidence type="ECO:0000259" key="10">
    <source>
        <dbReference type="PROSITE" id="PS50113"/>
    </source>
</evidence>
<dbReference type="SMART" id="SM00448">
    <property type="entry name" value="REC"/>
    <property type="match status" value="1"/>
</dbReference>
<name>A0A2V2N8B0_9EURY</name>
<feature type="domain" description="PAC" evidence="10">
    <location>
        <begin position="232"/>
        <end position="284"/>
    </location>
</feature>
<dbReference type="InterPro" id="IPR011006">
    <property type="entry name" value="CheY-like_superfamily"/>
</dbReference>
<dbReference type="RefSeq" id="WP_109940548.1">
    <property type="nucleotide sequence ID" value="NZ_CP176366.1"/>
</dbReference>
<dbReference type="Proteomes" id="UP000245934">
    <property type="component" value="Unassembled WGS sequence"/>
</dbReference>
<evidence type="ECO:0000313" key="12">
    <source>
        <dbReference type="Proteomes" id="UP000245934"/>
    </source>
</evidence>
<dbReference type="PROSITE" id="PS50113">
    <property type="entry name" value="PAC"/>
    <property type="match status" value="2"/>
</dbReference>
<dbReference type="PROSITE" id="PS50112">
    <property type="entry name" value="PAS"/>
    <property type="match status" value="5"/>
</dbReference>
<dbReference type="Gene3D" id="3.30.450.20">
    <property type="entry name" value="PAS domain"/>
    <property type="match status" value="5"/>
</dbReference>
<feature type="domain" description="PAS" evidence="9">
    <location>
        <begin position="413"/>
        <end position="485"/>
    </location>
</feature>
<dbReference type="Gene3D" id="3.40.50.2300">
    <property type="match status" value="1"/>
</dbReference>
<dbReference type="InterPro" id="IPR001610">
    <property type="entry name" value="PAC"/>
</dbReference>
<dbReference type="Pfam" id="PF00072">
    <property type="entry name" value="Response_reg"/>
    <property type="match status" value="1"/>
</dbReference>
<feature type="domain" description="Response regulatory" evidence="8">
    <location>
        <begin position="14"/>
        <end position="129"/>
    </location>
</feature>
<proteinExistence type="predicted"/>
<comment type="catalytic activity">
    <reaction evidence="1">
        <text>ATP + protein L-histidine = ADP + protein N-phospho-L-histidine.</text>
        <dbReference type="EC" id="2.7.13.3"/>
    </reaction>
</comment>
<evidence type="ECO:0000256" key="6">
    <source>
        <dbReference type="PROSITE-ProRule" id="PRU00169"/>
    </source>
</evidence>
<feature type="domain" description="PAS" evidence="9">
    <location>
        <begin position="285"/>
        <end position="358"/>
    </location>
</feature>
<reference evidence="11 12" key="1">
    <citation type="submission" date="2018-05" db="EMBL/GenBank/DDBJ databases">
        <title>Draft genome of Methanospirillum stamsii Pt1.</title>
        <authorList>
            <person name="Dueholm M.S."/>
            <person name="Nielsen P.H."/>
            <person name="Bakmann L.F."/>
            <person name="Otzen D.E."/>
        </authorList>
    </citation>
    <scope>NUCLEOTIDE SEQUENCE [LARGE SCALE GENOMIC DNA]</scope>
    <source>
        <strain evidence="11 12">Pt1</strain>
    </source>
</reference>
<evidence type="ECO:0000256" key="1">
    <source>
        <dbReference type="ARBA" id="ARBA00000085"/>
    </source>
</evidence>
<dbReference type="CDD" id="cd00130">
    <property type="entry name" value="PAS"/>
    <property type="match status" value="5"/>
</dbReference>
<evidence type="ECO:0000313" key="11">
    <source>
        <dbReference type="EMBL" id="PWR74785.1"/>
    </source>
</evidence>
<accession>A0A2V2N8B0</accession>
<dbReference type="GO" id="GO:0000160">
    <property type="term" value="P:phosphorelay signal transduction system"/>
    <property type="evidence" value="ECO:0007669"/>
    <property type="project" value="InterPro"/>
</dbReference>
<dbReference type="Pfam" id="PF08447">
    <property type="entry name" value="PAS_3"/>
    <property type="match status" value="2"/>
</dbReference>
<dbReference type="EMBL" id="QGMZ01000015">
    <property type="protein sequence ID" value="PWR74785.1"/>
    <property type="molecule type" value="Genomic_DNA"/>
</dbReference>
<dbReference type="InterPro" id="IPR000014">
    <property type="entry name" value="PAS"/>
</dbReference>
<dbReference type="PROSITE" id="PS50109">
    <property type="entry name" value="HIS_KIN"/>
    <property type="match status" value="1"/>
</dbReference>
<feature type="domain" description="PAS" evidence="9">
    <location>
        <begin position="539"/>
        <end position="586"/>
    </location>
</feature>
<dbReference type="SUPFAM" id="SSF55874">
    <property type="entry name" value="ATPase domain of HSP90 chaperone/DNA topoisomerase II/histidine kinase"/>
    <property type="match status" value="1"/>
</dbReference>
<dbReference type="InterPro" id="IPR035965">
    <property type="entry name" value="PAS-like_dom_sf"/>
</dbReference>
<dbReference type="SMART" id="SM00387">
    <property type="entry name" value="HATPase_c"/>
    <property type="match status" value="1"/>
</dbReference>
<dbReference type="InterPro" id="IPR000700">
    <property type="entry name" value="PAS-assoc_C"/>
</dbReference>
<dbReference type="OrthoDB" id="71385at2157"/>
<dbReference type="Pfam" id="PF01590">
    <property type="entry name" value="GAF"/>
    <property type="match status" value="1"/>
</dbReference>
<comment type="caution">
    <text evidence="11">The sequence shown here is derived from an EMBL/GenBank/DDBJ whole genome shotgun (WGS) entry which is preliminary data.</text>
</comment>
<dbReference type="SUPFAM" id="SSF55781">
    <property type="entry name" value="GAF domain-like"/>
    <property type="match status" value="1"/>
</dbReference>
<feature type="domain" description="PAS" evidence="9">
    <location>
        <begin position="819"/>
        <end position="895"/>
    </location>
</feature>
<dbReference type="InterPro" id="IPR003594">
    <property type="entry name" value="HATPase_dom"/>
</dbReference>
<evidence type="ECO:0000259" key="8">
    <source>
        <dbReference type="PROSITE" id="PS50110"/>
    </source>
</evidence>
<dbReference type="CDD" id="cd00075">
    <property type="entry name" value="HATPase"/>
    <property type="match status" value="1"/>
</dbReference>
<dbReference type="Pfam" id="PF02518">
    <property type="entry name" value="HATPase_c"/>
    <property type="match status" value="1"/>
</dbReference>
<keyword evidence="5" id="KW-0418">Kinase</keyword>
<gene>
    <name evidence="11" type="ORF">DLD82_07775</name>
</gene>
<organism evidence="11 12">
    <name type="scientific">Methanospirillum stamsii</name>
    <dbReference type="NCBI Taxonomy" id="1277351"/>
    <lineage>
        <taxon>Archaea</taxon>
        <taxon>Methanobacteriati</taxon>
        <taxon>Methanobacteriota</taxon>
        <taxon>Stenosarchaea group</taxon>
        <taxon>Methanomicrobia</taxon>
        <taxon>Methanomicrobiales</taxon>
        <taxon>Methanospirillaceae</taxon>
        <taxon>Methanospirillum</taxon>
    </lineage>
</organism>
<dbReference type="CDD" id="cd00156">
    <property type="entry name" value="REC"/>
    <property type="match status" value="1"/>
</dbReference>
<keyword evidence="3 6" id="KW-0597">Phosphoprotein</keyword>
<evidence type="ECO:0000259" key="9">
    <source>
        <dbReference type="PROSITE" id="PS50112"/>
    </source>
</evidence>
<protein>
    <recommendedName>
        <fullName evidence="2">histidine kinase</fullName>
        <ecNumber evidence="2">2.7.13.3</ecNumber>
    </recommendedName>
</protein>
<feature type="domain" description="Histidine kinase" evidence="7">
    <location>
        <begin position="964"/>
        <end position="1157"/>
    </location>
</feature>
<feature type="modified residue" description="4-aspartylphosphate" evidence="6">
    <location>
        <position position="64"/>
    </location>
</feature>
<dbReference type="GeneID" id="97610605"/>
<dbReference type="Pfam" id="PF00989">
    <property type="entry name" value="PAS"/>
    <property type="match status" value="1"/>
</dbReference>
<dbReference type="SMART" id="SM00086">
    <property type="entry name" value="PAC"/>
    <property type="match status" value="5"/>
</dbReference>
<dbReference type="InterPro" id="IPR013655">
    <property type="entry name" value="PAS_fold_3"/>
</dbReference>